<dbReference type="OrthoDB" id="9793175at2"/>
<dbReference type="RefSeq" id="WP_132291263.1">
    <property type="nucleotide sequence ID" value="NZ_SMFU01000008.1"/>
</dbReference>
<dbReference type="SUPFAM" id="SSF53807">
    <property type="entry name" value="Helical backbone' metal receptor"/>
    <property type="match status" value="1"/>
</dbReference>
<evidence type="ECO:0000313" key="8">
    <source>
        <dbReference type="EMBL" id="TCK07151.1"/>
    </source>
</evidence>
<evidence type="ECO:0000313" key="9">
    <source>
        <dbReference type="Proteomes" id="UP000294546"/>
    </source>
</evidence>
<dbReference type="InterPro" id="IPR002491">
    <property type="entry name" value="ABC_transptr_periplasmic_BD"/>
</dbReference>
<comment type="similarity">
    <text evidence="2">Belongs to the bacterial solute-binding protein 8 family.</text>
</comment>
<organism evidence="8 9">
    <name type="scientific">Marinobacterium mangrovicola</name>
    <dbReference type="NCBI Taxonomy" id="1476959"/>
    <lineage>
        <taxon>Bacteria</taxon>
        <taxon>Pseudomonadati</taxon>
        <taxon>Pseudomonadota</taxon>
        <taxon>Gammaproteobacteria</taxon>
        <taxon>Oceanospirillales</taxon>
        <taxon>Oceanospirillaceae</taxon>
        <taxon>Marinobacterium</taxon>
    </lineage>
</organism>
<keyword evidence="4" id="KW-0408">Iron</keyword>
<dbReference type="GO" id="GO:0030288">
    <property type="term" value="C:outer membrane-bounded periplasmic space"/>
    <property type="evidence" value="ECO:0007669"/>
    <property type="project" value="TreeGrafter"/>
</dbReference>
<dbReference type="PROSITE" id="PS50983">
    <property type="entry name" value="FE_B12_PBP"/>
    <property type="match status" value="1"/>
</dbReference>
<keyword evidence="4" id="KW-0410">Iron transport</keyword>
<dbReference type="Pfam" id="PF01497">
    <property type="entry name" value="Peripla_BP_2"/>
    <property type="match status" value="1"/>
</dbReference>
<feature type="chain" id="PRO_5020715591" evidence="6">
    <location>
        <begin position="30"/>
        <end position="317"/>
    </location>
</feature>
<keyword evidence="5 6" id="KW-0732">Signal</keyword>
<evidence type="ECO:0000256" key="1">
    <source>
        <dbReference type="ARBA" id="ARBA00004196"/>
    </source>
</evidence>
<dbReference type="GO" id="GO:1901678">
    <property type="term" value="P:iron coordination entity transport"/>
    <property type="evidence" value="ECO:0007669"/>
    <property type="project" value="UniProtKB-ARBA"/>
</dbReference>
<comment type="caution">
    <text evidence="8">The sequence shown here is derived from an EMBL/GenBank/DDBJ whole genome shotgun (WGS) entry which is preliminary data.</text>
</comment>
<feature type="signal peptide" evidence="6">
    <location>
        <begin position="1"/>
        <end position="29"/>
    </location>
</feature>
<protein>
    <submittedName>
        <fullName evidence="8">Iron complex transport system substrate-binding protein</fullName>
    </submittedName>
</protein>
<evidence type="ECO:0000256" key="6">
    <source>
        <dbReference type="SAM" id="SignalP"/>
    </source>
</evidence>
<dbReference type="Gene3D" id="3.40.50.1980">
    <property type="entry name" value="Nitrogenase molybdenum iron protein domain"/>
    <property type="match status" value="2"/>
</dbReference>
<keyword evidence="9" id="KW-1185">Reference proteome</keyword>
<sequence>MSQLYPPFCNRTAIITLLALLTLSTSVFASERVIKHAFGITHISGKPERVVSLYQGATDTAVALGIPPVGAVESWLEKPMYSYLREALEHTDYLGLETQPDLESIAWLKPDLIVGARYRHEQIYPLLSRIAPTVVPDTAFDFKAMLKLIGEAAGRQQQADQLLNQWDKRVESTRNRLSRQLGKGWPQQAAVISFRADHARIYYDSFARRILDEIGFDRPNSQKKDGWGIKLTSLESIPAMDADVIFIFMRQQDPAVQRTFQRWQQHPLWQNLNAVKNNQVYLVDPITWNMGGGILAANRMLDDLNALYSPQDTPGSH</sequence>
<dbReference type="InterPro" id="IPR051313">
    <property type="entry name" value="Bact_iron-sidero_bind"/>
</dbReference>
<feature type="domain" description="Fe/B12 periplasmic-binding" evidence="7">
    <location>
        <begin position="49"/>
        <end position="312"/>
    </location>
</feature>
<dbReference type="Proteomes" id="UP000294546">
    <property type="component" value="Unassembled WGS sequence"/>
</dbReference>
<dbReference type="EMBL" id="SMFU01000008">
    <property type="protein sequence ID" value="TCK07151.1"/>
    <property type="molecule type" value="Genomic_DNA"/>
</dbReference>
<keyword evidence="3" id="KW-0813">Transport</keyword>
<dbReference type="PANTHER" id="PTHR30532">
    <property type="entry name" value="IRON III DICITRATE-BINDING PERIPLASMIC PROTEIN"/>
    <property type="match status" value="1"/>
</dbReference>
<evidence type="ECO:0000256" key="2">
    <source>
        <dbReference type="ARBA" id="ARBA00008814"/>
    </source>
</evidence>
<evidence type="ECO:0000256" key="4">
    <source>
        <dbReference type="ARBA" id="ARBA00022496"/>
    </source>
</evidence>
<evidence type="ECO:0000256" key="5">
    <source>
        <dbReference type="ARBA" id="ARBA00022729"/>
    </source>
</evidence>
<dbReference type="AlphaFoldDB" id="A0A4R1GIY7"/>
<evidence type="ECO:0000256" key="3">
    <source>
        <dbReference type="ARBA" id="ARBA00022448"/>
    </source>
</evidence>
<comment type="subcellular location">
    <subcellularLocation>
        <location evidence="1">Cell envelope</location>
    </subcellularLocation>
</comment>
<evidence type="ECO:0000259" key="7">
    <source>
        <dbReference type="PROSITE" id="PS50983"/>
    </source>
</evidence>
<reference evidence="8 9" key="1">
    <citation type="submission" date="2019-03" db="EMBL/GenBank/DDBJ databases">
        <title>Genomic Encyclopedia of Archaeal and Bacterial Type Strains, Phase II (KMG-II): from individual species to whole genera.</title>
        <authorList>
            <person name="Goeker M."/>
        </authorList>
    </citation>
    <scope>NUCLEOTIDE SEQUENCE [LARGE SCALE GENOMIC DNA]</scope>
    <source>
        <strain evidence="8 9">DSM 27697</strain>
    </source>
</reference>
<gene>
    <name evidence="8" type="ORF">CLV83_2009</name>
</gene>
<dbReference type="CDD" id="cd01146">
    <property type="entry name" value="FhuD"/>
    <property type="match status" value="1"/>
</dbReference>
<dbReference type="PANTHER" id="PTHR30532:SF21">
    <property type="entry name" value="SIDEROPHORE-BINDING LIPOPROTEIN YFIY-RELATED"/>
    <property type="match status" value="1"/>
</dbReference>
<keyword evidence="4" id="KW-0406">Ion transport</keyword>
<accession>A0A4R1GIY7</accession>
<proteinExistence type="inferred from homology"/>
<name>A0A4R1GIY7_9GAMM</name>